<gene>
    <name evidence="4" type="ORF">SAMN05661030_1486</name>
</gene>
<dbReference type="Pfam" id="PF00583">
    <property type="entry name" value="Acetyltransf_1"/>
    <property type="match status" value="1"/>
</dbReference>
<evidence type="ECO:0000313" key="5">
    <source>
        <dbReference type="Proteomes" id="UP000199022"/>
    </source>
</evidence>
<name>A0A1I1KP62_9ACTN</name>
<organism evidence="4 5">
    <name type="scientific">Klenkia taihuensis</name>
    <dbReference type="NCBI Taxonomy" id="1225127"/>
    <lineage>
        <taxon>Bacteria</taxon>
        <taxon>Bacillati</taxon>
        <taxon>Actinomycetota</taxon>
        <taxon>Actinomycetes</taxon>
        <taxon>Geodermatophilales</taxon>
        <taxon>Geodermatophilaceae</taxon>
        <taxon>Klenkia</taxon>
    </lineage>
</organism>
<keyword evidence="1" id="KW-0808">Transferase</keyword>
<evidence type="ECO:0000256" key="1">
    <source>
        <dbReference type="ARBA" id="ARBA00022679"/>
    </source>
</evidence>
<dbReference type="Proteomes" id="UP000199022">
    <property type="component" value="Unassembled WGS sequence"/>
</dbReference>
<dbReference type="OrthoDB" id="70840at2"/>
<feature type="domain" description="N-acetyltransferase" evidence="3">
    <location>
        <begin position="10"/>
        <end position="159"/>
    </location>
</feature>
<keyword evidence="5" id="KW-1185">Reference proteome</keyword>
<dbReference type="GO" id="GO:0016747">
    <property type="term" value="F:acyltransferase activity, transferring groups other than amino-acyl groups"/>
    <property type="evidence" value="ECO:0007669"/>
    <property type="project" value="InterPro"/>
</dbReference>
<dbReference type="InterPro" id="IPR050832">
    <property type="entry name" value="Bact_Acetyltransf"/>
</dbReference>
<dbReference type="PROSITE" id="PS51186">
    <property type="entry name" value="GNAT"/>
    <property type="match status" value="1"/>
</dbReference>
<dbReference type="PANTHER" id="PTHR43877">
    <property type="entry name" value="AMINOALKYLPHOSPHONATE N-ACETYLTRANSFERASE-RELATED-RELATED"/>
    <property type="match status" value="1"/>
</dbReference>
<evidence type="ECO:0000256" key="2">
    <source>
        <dbReference type="ARBA" id="ARBA00023315"/>
    </source>
</evidence>
<dbReference type="PANTHER" id="PTHR43877:SF2">
    <property type="entry name" value="AMINOALKYLPHOSPHONATE N-ACETYLTRANSFERASE-RELATED"/>
    <property type="match status" value="1"/>
</dbReference>
<dbReference type="SUPFAM" id="SSF55729">
    <property type="entry name" value="Acyl-CoA N-acyltransferases (Nat)"/>
    <property type="match status" value="1"/>
</dbReference>
<dbReference type="AlphaFoldDB" id="A0A1I1KP62"/>
<protein>
    <submittedName>
        <fullName evidence="4">N-acetylglutamate synthase, GNAT family</fullName>
    </submittedName>
</protein>
<dbReference type="STRING" id="1225127.SAMN05661030_1486"/>
<reference evidence="5" key="1">
    <citation type="submission" date="2016-10" db="EMBL/GenBank/DDBJ databases">
        <authorList>
            <person name="Varghese N."/>
            <person name="Submissions S."/>
        </authorList>
    </citation>
    <scope>NUCLEOTIDE SEQUENCE [LARGE SCALE GENOMIC DNA]</scope>
    <source>
        <strain evidence="5">DSM 45962</strain>
    </source>
</reference>
<proteinExistence type="predicted"/>
<evidence type="ECO:0000313" key="4">
    <source>
        <dbReference type="EMBL" id="SFC62569.1"/>
    </source>
</evidence>
<accession>A0A1I1KP62</accession>
<keyword evidence="2" id="KW-0012">Acyltransferase</keyword>
<dbReference type="Gene3D" id="3.40.630.30">
    <property type="match status" value="1"/>
</dbReference>
<evidence type="ECO:0000259" key="3">
    <source>
        <dbReference type="PROSITE" id="PS51186"/>
    </source>
</evidence>
<dbReference type="EMBL" id="FOMD01000001">
    <property type="protein sequence ID" value="SFC62569.1"/>
    <property type="molecule type" value="Genomic_DNA"/>
</dbReference>
<sequence length="166" mass="17526">MSTSEVSQRLVLRPAGYDDPQVTELVEAVQQEYVVRYGGRDAMEVDPAEVLPPRGLLLVAEVDGVAVGCGAWRVHAPGVVEVKRMYVAPRARRRGVAETVLARLEATAAAAGHRRAVLNTGDRQPEALALYARAGYTPVAGYGVYADAPGAVFLGKQLGGGPEEGS</sequence>
<dbReference type="CDD" id="cd04301">
    <property type="entry name" value="NAT_SF"/>
    <property type="match status" value="1"/>
</dbReference>
<dbReference type="InterPro" id="IPR016181">
    <property type="entry name" value="Acyl_CoA_acyltransferase"/>
</dbReference>
<dbReference type="InterPro" id="IPR000182">
    <property type="entry name" value="GNAT_dom"/>
</dbReference>
<dbReference type="RefSeq" id="WP_091555899.1">
    <property type="nucleotide sequence ID" value="NZ_BNAC01000003.1"/>
</dbReference>